<reference evidence="1" key="1">
    <citation type="submission" date="2020-05" db="EMBL/GenBank/DDBJ databases">
        <authorList>
            <person name="Chiriac C."/>
            <person name="Salcher M."/>
            <person name="Ghai R."/>
            <person name="Kavagutti S V."/>
        </authorList>
    </citation>
    <scope>NUCLEOTIDE SEQUENCE</scope>
</reference>
<evidence type="ECO:0000313" key="1">
    <source>
        <dbReference type="EMBL" id="CAB4929537.1"/>
    </source>
</evidence>
<gene>
    <name evidence="1" type="ORF">UFOPK3610_01862</name>
</gene>
<name>A0A6J7IHB0_9ZZZZ</name>
<accession>A0A6J7IHB0</accession>
<proteinExistence type="predicted"/>
<sequence length="48" mass="5156">MTGIKTQHIEFGAYTFGCTEISEPSGNRDVFCTTDIKSELINGLTSAA</sequence>
<dbReference type="EMBL" id="CAFBMR010000124">
    <property type="protein sequence ID" value="CAB4929537.1"/>
    <property type="molecule type" value="Genomic_DNA"/>
</dbReference>
<dbReference type="AlphaFoldDB" id="A0A6J7IHB0"/>
<organism evidence="1">
    <name type="scientific">freshwater metagenome</name>
    <dbReference type="NCBI Taxonomy" id="449393"/>
    <lineage>
        <taxon>unclassified sequences</taxon>
        <taxon>metagenomes</taxon>
        <taxon>ecological metagenomes</taxon>
    </lineage>
</organism>
<protein>
    <submittedName>
        <fullName evidence="1">Unannotated protein</fullName>
    </submittedName>
</protein>